<dbReference type="PROSITE" id="PS50297">
    <property type="entry name" value="ANK_REP_REGION"/>
    <property type="match status" value="1"/>
</dbReference>
<dbReference type="PROSITE" id="PS50088">
    <property type="entry name" value="ANK_REPEAT"/>
    <property type="match status" value="2"/>
</dbReference>
<dbReference type="SMART" id="SM00248">
    <property type="entry name" value="ANK"/>
    <property type="match status" value="3"/>
</dbReference>
<dbReference type="SUPFAM" id="SSF56300">
    <property type="entry name" value="Metallo-dependent phosphatases"/>
    <property type="match status" value="1"/>
</dbReference>
<organism evidence="4 5">
    <name type="scientific">Tenuifilum thalassicum</name>
    <dbReference type="NCBI Taxonomy" id="2590900"/>
    <lineage>
        <taxon>Bacteria</taxon>
        <taxon>Pseudomonadati</taxon>
        <taxon>Bacteroidota</taxon>
        <taxon>Bacteroidia</taxon>
        <taxon>Bacteroidales</taxon>
        <taxon>Tenuifilaceae</taxon>
        <taxon>Tenuifilum</taxon>
    </lineage>
</organism>
<feature type="repeat" description="ANK" evidence="1">
    <location>
        <begin position="89"/>
        <end position="121"/>
    </location>
</feature>
<sequence length="544" mass="62470">MNIRSLFLLLLFLLSFNRLHAQISADDSYIISVIKSGNIAELEQIIKTNGLEKYFNNSHTLLTLAISQGNFSTAKYIIDKGANLNVVLKTNTPLIICAIYDKDSIADYLLKNGANVNQYNIHKNSPLLYASRLGSIKTLNVLLKYRANPYFKNFQNYNSIEYAQAFGKDTVVSILTDYMVAYSKGIYPSCFDGPHVELKNRKWANAFYLVNDSLNSKIFLVSQNLRIKNQNVRFKGFFEGDTLGYTINFNLKYNLDNDTYIYEDKTNKIFAIGDVHGAYESLVKLLMNNQVIDQEMNWKFGKNHLVFIGDLVDRGEKVTEVLWLLNKLVQQSQQAGGHVHFLIGNHELLAIGNDNRYINEKYQILTHGNRITYSSLFKPNVWPGSILRFGKSAIIIDSILFVHAGISKEIADEEISLNQMNQIVYRYLNPDNLIFTLTDDQFLDKLQKLFSKSGIFWYRGYMFDLPEVPKATQADLNYVLSKYKAREMIIGHTEVDSIAAAYESKLFPINVPFNVKHIKPQALLIDENRNYWRCYIDGSRIKLK</sequence>
<dbReference type="AlphaFoldDB" id="A0A7D3XFW4"/>
<dbReference type="InterPro" id="IPR036770">
    <property type="entry name" value="Ankyrin_rpt-contain_sf"/>
</dbReference>
<name>A0A7D3XFW4_9BACT</name>
<dbReference type="RefSeq" id="WP_173076660.1">
    <property type="nucleotide sequence ID" value="NZ_CP041345.1"/>
</dbReference>
<evidence type="ECO:0000256" key="2">
    <source>
        <dbReference type="SAM" id="SignalP"/>
    </source>
</evidence>
<feature type="chain" id="PRO_5029896312" description="Calcineurin-like phosphoesterase domain-containing protein" evidence="2">
    <location>
        <begin position="22"/>
        <end position="544"/>
    </location>
</feature>
<dbReference type="Gene3D" id="3.60.21.10">
    <property type="match status" value="1"/>
</dbReference>
<keyword evidence="1" id="KW-0040">ANK repeat</keyword>
<feature type="domain" description="Calcineurin-like phosphoesterase" evidence="3">
    <location>
        <begin position="268"/>
        <end position="445"/>
    </location>
</feature>
<dbReference type="Pfam" id="PF00149">
    <property type="entry name" value="Metallophos"/>
    <property type="match status" value="1"/>
</dbReference>
<evidence type="ECO:0000313" key="4">
    <source>
        <dbReference type="EMBL" id="QKG81167.1"/>
    </source>
</evidence>
<dbReference type="InterPro" id="IPR004843">
    <property type="entry name" value="Calcineurin-like_PHP"/>
</dbReference>
<dbReference type="EMBL" id="CP041345">
    <property type="protein sequence ID" value="QKG81167.1"/>
    <property type="molecule type" value="Genomic_DNA"/>
</dbReference>
<dbReference type="Pfam" id="PF12796">
    <property type="entry name" value="Ank_2"/>
    <property type="match status" value="1"/>
</dbReference>
<dbReference type="PRINTS" id="PR00114">
    <property type="entry name" value="STPHPHTASE"/>
</dbReference>
<evidence type="ECO:0000259" key="3">
    <source>
        <dbReference type="Pfam" id="PF00149"/>
    </source>
</evidence>
<dbReference type="PANTHER" id="PTHR46546:SF4">
    <property type="entry name" value="SHEWANELLA-LIKE PROTEIN PHOSPHATASE 1"/>
    <property type="match status" value="1"/>
</dbReference>
<dbReference type="Gene3D" id="1.25.40.20">
    <property type="entry name" value="Ankyrin repeat-containing domain"/>
    <property type="match status" value="1"/>
</dbReference>
<keyword evidence="5" id="KW-1185">Reference proteome</keyword>
<dbReference type="InterPro" id="IPR002110">
    <property type="entry name" value="Ankyrin_rpt"/>
</dbReference>
<protein>
    <recommendedName>
        <fullName evidence="3">Calcineurin-like phosphoesterase domain-containing protein</fullName>
    </recommendedName>
</protein>
<feature type="signal peptide" evidence="2">
    <location>
        <begin position="1"/>
        <end position="21"/>
    </location>
</feature>
<dbReference type="GO" id="GO:0016787">
    <property type="term" value="F:hydrolase activity"/>
    <property type="evidence" value="ECO:0007669"/>
    <property type="project" value="InterPro"/>
</dbReference>
<dbReference type="InterPro" id="IPR006186">
    <property type="entry name" value="Ser/Thr-sp_prot-phosphatase"/>
</dbReference>
<dbReference type="PANTHER" id="PTHR46546">
    <property type="entry name" value="SHEWANELLA-LIKE PROTEIN PHOSPHATASE 1"/>
    <property type="match status" value="1"/>
</dbReference>
<dbReference type="InterPro" id="IPR029052">
    <property type="entry name" value="Metallo-depent_PP-like"/>
</dbReference>
<accession>A0A7D3XFW4</accession>
<keyword evidence="2" id="KW-0732">Signal</keyword>
<dbReference type="SUPFAM" id="SSF48403">
    <property type="entry name" value="Ankyrin repeat"/>
    <property type="match status" value="1"/>
</dbReference>
<dbReference type="KEGG" id="ttz:FHG85_13110"/>
<gene>
    <name evidence="4" type="ORF">FHG85_13110</name>
</gene>
<dbReference type="Proteomes" id="UP000500961">
    <property type="component" value="Chromosome"/>
</dbReference>
<evidence type="ECO:0000256" key="1">
    <source>
        <dbReference type="PROSITE-ProRule" id="PRU00023"/>
    </source>
</evidence>
<proteinExistence type="predicted"/>
<reference evidence="4 5" key="1">
    <citation type="submission" date="2019-07" db="EMBL/GenBank/DDBJ databases">
        <title>Thalassofilum flectens gen. nov., sp. nov., a novel moderate thermophilic anaerobe from a shallow sea hot spring in Kunashir Island (Russia), representing a new family in the order Bacteroidales, and proposal of Thalassofilacea fam. nov.</title>
        <authorList>
            <person name="Kochetkova T.V."/>
            <person name="Podosokorskaya O.A."/>
            <person name="Novikov A."/>
            <person name="Elcheninov A.G."/>
            <person name="Toshchakov S.V."/>
            <person name="Kublanov I.V."/>
        </authorList>
    </citation>
    <scope>NUCLEOTIDE SEQUENCE [LARGE SCALE GENOMIC DNA]</scope>
    <source>
        <strain evidence="4 5">38-H</strain>
    </source>
</reference>
<evidence type="ECO:0000313" key="5">
    <source>
        <dbReference type="Proteomes" id="UP000500961"/>
    </source>
</evidence>
<feature type="repeat" description="ANK" evidence="1">
    <location>
        <begin position="57"/>
        <end position="89"/>
    </location>
</feature>